<dbReference type="CDD" id="cd00397">
    <property type="entry name" value="DNA_BRE_C"/>
    <property type="match status" value="1"/>
</dbReference>
<feature type="domain" description="Core-binding (CB)" evidence="6">
    <location>
        <begin position="35"/>
        <end position="129"/>
    </location>
</feature>
<dbReference type="RefSeq" id="WP_063779451.1">
    <property type="nucleotide sequence ID" value="NZ_JHEG04000001.1"/>
</dbReference>
<reference evidence="7" key="2">
    <citation type="submission" date="2019-11" db="EMBL/GenBank/DDBJ databases">
        <title>Improved Assembly of Tolypothrix boutellei genome.</title>
        <authorList>
            <person name="Sarangi A.N."/>
            <person name="Mukherjee M."/>
            <person name="Ghosh S."/>
            <person name="Singh D."/>
            <person name="Das A."/>
            <person name="Kant S."/>
            <person name="Prusty A."/>
            <person name="Tripathy S."/>
        </authorList>
    </citation>
    <scope>NUCLEOTIDE SEQUENCE</scope>
    <source>
        <strain evidence="7">VB521301</strain>
    </source>
</reference>
<evidence type="ECO:0000259" key="6">
    <source>
        <dbReference type="PROSITE" id="PS51900"/>
    </source>
</evidence>
<keyword evidence="2 4" id="KW-0238">DNA-binding</keyword>
<comment type="similarity">
    <text evidence="1">Belongs to the 'phage' integrase family.</text>
</comment>
<dbReference type="GO" id="GO:0006310">
    <property type="term" value="P:DNA recombination"/>
    <property type="evidence" value="ECO:0007669"/>
    <property type="project" value="UniProtKB-KW"/>
</dbReference>
<evidence type="ECO:0000256" key="4">
    <source>
        <dbReference type="PROSITE-ProRule" id="PRU01248"/>
    </source>
</evidence>
<reference evidence="7" key="1">
    <citation type="journal article" date="2015" name="Genome Announc.">
        <title>Draft Genome Sequence of Tolypothrix boutellei Strain VB521301.</title>
        <authorList>
            <person name="Chandrababunaidu M.M."/>
            <person name="Singh D."/>
            <person name="Sen D."/>
            <person name="Bhan S."/>
            <person name="Das S."/>
            <person name="Gupta A."/>
            <person name="Adhikary S.P."/>
            <person name="Tripathy S."/>
        </authorList>
    </citation>
    <scope>NUCLEOTIDE SEQUENCE</scope>
    <source>
        <strain evidence="7">VB521301</strain>
    </source>
</reference>
<name>A0A8S9T921_9CYAN</name>
<comment type="caution">
    <text evidence="7">The sequence shown here is derived from an EMBL/GenBank/DDBJ whole genome shotgun (WGS) entry which is preliminary data.</text>
</comment>
<accession>A0A8S9T921</accession>
<dbReference type="Pfam" id="PF00589">
    <property type="entry name" value="Phage_integrase"/>
    <property type="match status" value="1"/>
</dbReference>
<dbReference type="PROSITE" id="PS51898">
    <property type="entry name" value="TYR_RECOMBINASE"/>
    <property type="match status" value="1"/>
</dbReference>
<evidence type="ECO:0000256" key="1">
    <source>
        <dbReference type="ARBA" id="ARBA00008857"/>
    </source>
</evidence>
<sequence>MNEIVKIDVIDAEIFSGEEIQMLGDYYFPGRARVQTTEQLVELWINSANIKSAQTKRVYCQIALDLCSWMRDRYSISDLRFCTLAHLQSYVVWLKEEKPVRGQKDRKGLSQNASAKYVAAIRSLWSFGTKESIGYFPCNAAAELAMEWEETLSQRILSEQQIWELEEAAGILSDRHLLLFQLIYYSGCQVGEIGETEATAGKKAESKPGLRWKQIREDGDCIIVTVTGKGSKTRSMRLDPETSAALLAVKGDASPDDPVFPSCSNRRKGRALTDRGIRALMAEVCEKAGIKFSPNWLRHAHATHALKRGAPTICVQKQLGHSSLAVTGKYVHVNPERGTGEYLRNR</sequence>
<keyword evidence="3" id="KW-0233">DNA recombination</keyword>
<dbReference type="Gene3D" id="1.10.150.130">
    <property type="match status" value="1"/>
</dbReference>
<dbReference type="GO" id="GO:0003677">
    <property type="term" value="F:DNA binding"/>
    <property type="evidence" value="ECO:0007669"/>
    <property type="project" value="UniProtKB-UniRule"/>
</dbReference>
<dbReference type="PANTHER" id="PTHR30349">
    <property type="entry name" value="PHAGE INTEGRASE-RELATED"/>
    <property type="match status" value="1"/>
</dbReference>
<dbReference type="GO" id="GO:0015074">
    <property type="term" value="P:DNA integration"/>
    <property type="evidence" value="ECO:0007669"/>
    <property type="project" value="InterPro"/>
</dbReference>
<dbReference type="InterPro" id="IPR044068">
    <property type="entry name" value="CB"/>
</dbReference>
<evidence type="ECO:0000313" key="8">
    <source>
        <dbReference type="Proteomes" id="UP000029738"/>
    </source>
</evidence>
<dbReference type="EMBL" id="JHEG04000001">
    <property type="protein sequence ID" value="KAF3888122.1"/>
    <property type="molecule type" value="Genomic_DNA"/>
</dbReference>
<evidence type="ECO:0000256" key="2">
    <source>
        <dbReference type="ARBA" id="ARBA00023125"/>
    </source>
</evidence>
<organism evidence="7 8">
    <name type="scientific">Tolypothrix bouteillei VB521301</name>
    <dbReference type="NCBI Taxonomy" id="1479485"/>
    <lineage>
        <taxon>Bacteria</taxon>
        <taxon>Bacillati</taxon>
        <taxon>Cyanobacteriota</taxon>
        <taxon>Cyanophyceae</taxon>
        <taxon>Nostocales</taxon>
        <taxon>Tolypothrichaceae</taxon>
        <taxon>Tolypothrix</taxon>
    </lineage>
</organism>
<proteinExistence type="inferred from homology"/>
<dbReference type="InterPro" id="IPR050090">
    <property type="entry name" value="Tyrosine_recombinase_XerCD"/>
</dbReference>
<evidence type="ECO:0000256" key="3">
    <source>
        <dbReference type="ARBA" id="ARBA00023172"/>
    </source>
</evidence>
<dbReference type="SUPFAM" id="SSF56349">
    <property type="entry name" value="DNA breaking-rejoining enzymes"/>
    <property type="match status" value="1"/>
</dbReference>
<dbReference type="Gene3D" id="1.10.443.10">
    <property type="entry name" value="Intergrase catalytic core"/>
    <property type="match status" value="1"/>
</dbReference>
<protein>
    <submittedName>
        <fullName evidence="7">Tyrosine-type recombinase/integrase</fullName>
    </submittedName>
</protein>
<dbReference type="InterPro" id="IPR011010">
    <property type="entry name" value="DNA_brk_join_enz"/>
</dbReference>
<dbReference type="InterPro" id="IPR013762">
    <property type="entry name" value="Integrase-like_cat_sf"/>
</dbReference>
<evidence type="ECO:0000259" key="5">
    <source>
        <dbReference type="PROSITE" id="PS51898"/>
    </source>
</evidence>
<feature type="domain" description="Tyr recombinase" evidence="5">
    <location>
        <begin position="151"/>
        <end position="343"/>
    </location>
</feature>
<dbReference type="PANTHER" id="PTHR30349:SF41">
    <property type="entry name" value="INTEGRASE_RECOMBINASE PROTEIN MJ0367-RELATED"/>
    <property type="match status" value="1"/>
</dbReference>
<dbReference type="OrthoDB" id="486187at2"/>
<evidence type="ECO:0000313" key="7">
    <source>
        <dbReference type="EMBL" id="KAF3888122.1"/>
    </source>
</evidence>
<dbReference type="InterPro" id="IPR002104">
    <property type="entry name" value="Integrase_catalytic"/>
</dbReference>
<gene>
    <name evidence="7" type="ORF">DA73_0400023470</name>
</gene>
<dbReference type="Proteomes" id="UP000029738">
    <property type="component" value="Unassembled WGS sequence"/>
</dbReference>
<dbReference type="InterPro" id="IPR010998">
    <property type="entry name" value="Integrase_recombinase_N"/>
</dbReference>
<dbReference type="AlphaFoldDB" id="A0A8S9T921"/>
<dbReference type="PROSITE" id="PS51900">
    <property type="entry name" value="CB"/>
    <property type="match status" value="1"/>
</dbReference>
<keyword evidence="8" id="KW-1185">Reference proteome</keyword>